<comment type="caution">
    <text evidence="7">The sequence shown here is derived from an EMBL/GenBank/DDBJ whole genome shotgun (WGS) entry which is preliminary data.</text>
</comment>
<feature type="transmembrane region" description="Helical" evidence="5">
    <location>
        <begin position="16"/>
        <end position="41"/>
    </location>
</feature>
<evidence type="ECO:0000259" key="6">
    <source>
        <dbReference type="Pfam" id="PF03168"/>
    </source>
</evidence>
<evidence type="ECO:0000313" key="8">
    <source>
        <dbReference type="Proteomes" id="UP000298416"/>
    </source>
</evidence>
<dbReference type="EMBL" id="PNBA02000002">
    <property type="protein sequence ID" value="KAG6432795.1"/>
    <property type="molecule type" value="Genomic_DNA"/>
</dbReference>
<dbReference type="GO" id="GO:0005886">
    <property type="term" value="C:plasma membrane"/>
    <property type="evidence" value="ECO:0007669"/>
    <property type="project" value="TreeGrafter"/>
</dbReference>
<dbReference type="Proteomes" id="UP000298416">
    <property type="component" value="Unassembled WGS sequence"/>
</dbReference>
<evidence type="ECO:0000256" key="2">
    <source>
        <dbReference type="ARBA" id="ARBA00022692"/>
    </source>
</evidence>
<evidence type="ECO:0000313" key="7">
    <source>
        <dbReference type="EMBL" id="KAG6432795.1"/>
    </source>
</evidence>
<dbReference type="PANTHER" id="PTHR31234:SF39">
    <property type="entry name" value="HARPIN-INDUCED PROTEIN 1 CONTAINING PROTEIN, EXPRESSED"/>
    <property type="match status" value="1"/>
</dbReference>
<dbReference type="GO" id="GO:0098542">
    <property type="term" value="P:defense response to other organism"/>
    <property type="evidence" value="ECO:0007669"/>
    <property type="project" value="InterPro"/>
</dbReference>
<organism evidence="7">
    <name type="scientific">Salvia splendens</name>
    <name type="common">Scarlet sage</name>
    <dbReference type="NCBI Taxonomy" id="180675"/>
    <lineage>
        <taxon>Eukaryota</taxon>
        <taxon>Viridiplantae</taxon>
        <taxon>Streptophyta</taxon>
        <taxon>Embryophyta</taxon>
        <taxon>Tracheophyta</taxon>
        <taxon>Spermatophyta</taxon>
        <taxon>Magnoliopsida</taxon>
        <taxon>eudicotyledons</taxon>
        <taxon>Gunneridae</taxon>
        <taxon>Pentapetalae</taxon>
        <taxon>asterids</taxon>
        <taxon>lamiids</taxon>
        <taxon>Lamiales</taxon>
        <taxon>Lamiaceae</taxon>
        <taxon>Nepetoideae</taxon>
        <taxon>Mentheae</taxon>
        <taxon>Salviinae</taxon>
        <taxon>Salvia</taxon>
        <taxon>Salvia subgen. Calosphace</taxon>
        <taxon>core Calosphace</taxon>
    </lineage>
</organism>
<keyword evidence="2 5" id="KW-0812">Transmembrane</keyword>
<gene>
    <name evidence="7" type="ORF">SASPL_104382</name>
</gene>
<accession>A0A8X8YH40</accession>
<reference evidence="7" key="2">
    <citation type="submission" date="2020-08" db="EMBL/GenBank/DDBJ databases">
        <title>Plant Genome Project.</title>
        <authorList>
            <person name="Zhang R.-G."/>
        </authorList>
    </citation>
    <scope>NUCLEOTIDE SEQUENCE</scope>
    <source>
        <strain evidence="7">Huo1</strain>
        <tissue evidence="7">Leaf</tissue>
    </source>
</reference>
<sequence>MPQTAAPPGQAAPRRPVLQCVVLVVIALIAMTGLAVLIIWASVQPKKLHYSIEHGTVKGFNLSDDKLSSDFDFVLRADNPNRHVSLYYDRIEVTVWYEDQKLSVNNVHPFYQPKRNVTFVDLALVAKNATVYGATARDLRMERAAGEVNLNVKVRAKIRLKVGVFKIHRTLKVDCESVMVPFNFHRSFQRVVCHTDMDG</sequence>
<dbReference type="AlphaFoldDB" id="A0A8X8YH40"/>
<keyword evidence="4 5" id="KW-0472">Membrane</keyword>
<dbReference type="PANTHER" id="PTHR31234">
    <property type="entry name" value="LATE EMBRYOGENESIS ABUNDANT (LEA) HYDROXYPROLINE-RICH GLYCOPROTEIN FAMILY"/>
    <property type="match status" value="1"/>
</dbReference>
<dbReference type="OrthoDB" id="669838at2759"/>
<reference evidence="7" key="1">
    <citation type="submission" date="2018-01" db="EMBL/GenBank/DDBJ databases">
        <authorList>
            <person name="Mao J.F."/>
        </authorList>
    </citation>
    <scope>NUCLEOTIDE SEQUENCE</scope>
    <source>
        <strain evidence="7">Huo1</strain>
        <tissue evidence="7">Leaf</tissue>
    </source>
</reference>
<name>A0A8X8YH40_SALSN</name>
<dbReference type="InterPro" id="IPR004864">
    <property type="entry name" value="LEA_2"/>
</dbReference>
<evidence type="ECO:0000256" key="1">
    <source>
        <dbReference type="ARBA" id="ARBA00004167"/>
    </source>
</evidence>
<proteinExistence type="predicted"/>
<dbReference type="Pfam" id="PF03168">
    <property type="entry name" value="LEA_2"/>
    <property type="match status" value="1"/>
</dbReference>
<dbReference type="InterPro" id="IPR044839">
    <property type="entry name" value="NDR1-like"/>
</dbReference>
<comment type="subcellular location">
    <subcellularLocation>
        <location evidence="1">Membrane</location>
        <topology evidence="1">Single-pass membrane protein</topology>
    </subcellularLocation>
</comment>
<feature type="domain" description="Late embryogenesis abundant protein LEA-2 subgroup" evidence="6">
    <location>
        <begin position="75"/>
        <end position="176"/>
    </location>
</feature>
<protein>
    <recommendedName>
        <fullName evidence="6">Late embryogenesis abundant protein LEA-2 subgroup domain-containing protein</fullName>
    </recommendedName>
</protein>
<keyword evidence="8" id="KW-1185">Reference proteome</keyword>
<dbReference type="Gene3D" id="2.60.40.1820">
    <property type="match status" value="1"/>
</dbReference>
<evidence type="ECO:0000256" key="3">
    <source>
        <dbReference type="ARBA" id="ARBA00022989"/>
    </source>
</evidence>
<evidence type="ECO:0000256" key="5">
    <source>
        <dbReference type="SAM" id="Phobius"/>
    </source>
</evidence>
<keyword evidence="3 5" id="KW-1133">Transmembrane helix</keyword>
<evidence type="ECO:0000256" key="4">
    <source>
        <dbReference type="ARBA" id="ARBA00023136"/>
    </source>
</evidence>